<dbReference type="GO" id="GO:0006508">
    <property type="term" value="P:proteolysis"/>
    <property type="evidence" value="ECO:0007669"/>
    <property type="project" value="UniProtKB-KW"/>
</dbReference>
<keyword evidence="2" id="KW-0645">Protease</keyword>
<dbReference type="InterPro" id="IPR051202">
    <property type="entry name" value="Peptidase_C40"/>
</dbReference>
<dbReference type="GO" id="GO:0008234">
    <property type="term" value="F:cysteine-type peptidase activity"/>
    <property type="evidence" value="ECO:0007669"/>
    <property type="project" value="UniProtKB-KW"/>
</dbReference>
<dbReference type="Proteomes" id="UP001262032">
    <property type="component" value="Unassembled WGS sequence"/>
</dbReference>
<dbReference type="PANTHER" id="PTHR47053:SF1">
    <property type="entry name" value="MUREIN DD-ENDOPEPTIDASE MEPH-RELATED"/>
    <property type="match status" value="1"/>
</dbReference>
<organism evidence="6 7">
    <name type="scientific">Pseudarthrobacter oxydans</name>
    <name type="common">Arthrobacter oxydans</name>
    <dbReference type="NCBI Taxonomy" id="1671"/>
    <lineage>
        <taxon>Bacteria</taxon>
        <taxon>Bacillati</taxon>
        <taxon>Actinomycetota</taxon>
        <taxon>Actinomycetes</taxon>
        <taxon>Micrococcales</taxon>
        <taxon>Micrococcaceae</taxon>
        <taxon>Pseudarthrobacter</taxon>
    </lineage>
</organism>
<dbReference type="SUPFAM" id="SSF54001">
    <property type="entry name" value="Cysteine proteinases"/>
    <property type="match status" value="1"/>
</dbReference>
<dbReference type="InterPro" id="IPR000064">
    <property type="entry name" value="NLP_P60_dom"/>
</dbReference>
<comment type="caution">
    <text evidence="6">The sequence shown here is derived from an EMBL/GenBank/DDBJ whole genome shotgun (WGS) entry which is preliminary data.</text>
</comment>
<keyword evidence="3 6" id="KW-0378">Hydrolase</keyword>
<dbReference type="AlphaFoldDB" id="A0AAW8N790"/>
<reference evidence="6" key="1">
    <citation type="submission" date="2023-07" db="EMBL/GenBank/DDBJ databases">
        <title>Sorghum-associated microbial communities from plants grown in Nebraska, USA.</title>
        <authorList>
            <person name="Schachtman D."/>
        </authorList>
    </citation>
    <scope>NUCLEOTIDE SEQUENCE</scope>
    <source>
        <strain evidence="6">BE261</strain>
    </source>
</reference>
<accession>A0AAW8N790</accession>
<dbReference type="EMBL" id="JAVDWN010000001">
    <property type="protein sequence ID" value="MDR7162589.1"/>
    <property type="molecule type" value="Genomic_DNA"/>
</dbReference>
<dbReference type="Pfam" id="PF00877">
    <property type="entry name" value="NLPC_P60"/>
    <property type="match status" value="1"/>
</dbReference>
<dbReference type="PROSITE" id="PS51935">
    <property type="entry name" value="NLPC_P60"/>
    <property type="match status" value="1"/>
</dbReference>
<evidence type="ECO:0000313" key="6">
    <source>
        <dbReference type="EMBL" id="MDR7162589.1"/>
    </source>
</evidence>
<dbReference type="InterPro" id="IPR038765">
    <property type="entry name" value="Papain-like_cys_pep_sf"/>
</dbReference>
<comment type="similarity">
    <text evidence="1">Belongs to the peptidase C40 family.</text>
</comment>
<gene>
    <name evidence="6" type="ORF">J2X12_000590</name>
</gene>
<evidence type="ECO:0000256" key="1">
    <source>
        <dbReference type="ARBA" id="ARBA00007074"/>
    </source>
</evidence>
<dbReference type="Gene3D" id="3.90.1720.10">
    <property type="entry name" value="endopeptidase domain like (from Nostoc punctiforme)"/>
    <property type="match status" value="1"/>
</dbReference>
<evidence type="ECO:0000256" key="4">
    <source>
        <dbReference type="ARBA" id="ARBA00022807"/>
    </source>
</evidence>
<sequence>MLHIFARLGGALAVFGLLIPTTTSFLTSSEEFVVTEKTGTNQAEVYDNTGGWVATFTYGARTVALAGPQRTFSEPSASAAVVSTVHVRLLPQPFTGTVDQPWLRSATADTSPDLLDMAMQYISGAPAVYDPAGLRIAGDAGYGAASADGTLQEGADFNDYLGIRWDYANRWDAPEANELKTLDCSGYIRMLFGYRAGMPMTLNPAPGLLPRRSFQMFEDAPGVVVHKSTVQVKTFDGMQPGDLVFFDAETDSAGQIDHVGMFLGTDTAGKHRFISSRKSANGPTLGDLNARSILDGSGYYAKAFRGVRRL</sequence>
<dbReference type="RefSeq" id="WP_310108660.1">
    <property type="nucleotide sequence ID" value="NZ_JAVDTN010000001.1"/>
</dbReference>
<proteinExistence type="inferred from homology"/>
<evidence type="ECO:0000256" key="2">
    <source>
        <dbReference type="ARBA" id="ARBA00022670"/>
    </source>
</evidence>
<keyword evidence="4" id="KW-0788">Thiol protease</keyword>
<evidence type="ECO:0000313" key="7">
    <source>
        <dbReference type="Proteomes" id="UP001262032"/>
    </source>
</evidence>
<evidence type="ECO:0000259" key="5">
    <source>
        <dbReference type="PROSITE" id="PS51935"/>
    </source>
</evidence>
<dbReference type="GeneID" id="97420790"/>
<protein>
    <submittedName>
        <fullName evidence="6">Cell wall-associated NlpC family hydrolase</fullName>
    </submittedName>
</protein>
<evidence type="ECO:0000256" key="3">
    <source>
        <dbReference type="ARBA" id="ARBA00022801"/>
    </source>
</evidence>
<feature type="domain" description="NlpC/P60" evidence="5">
    <location>
        <begin position="144"/>
        <end position="310"/>
    </location>
</feature>
<name>A0AAW8N790_PSEOX</name>
<dbReference type="PANTHER" id="PTHR47053">
    <property type="entry name" value="MUREIN DD-ENDOPEPTIDASE MEPH-RELATED"/>
    <property type="match status" value="1"/>
</dbReference>